<feature type="compositionally biased region" description="Acidic residues" evidence="1">
    <location>
        <begin position="94"/>
        <end position="108"/>
    </location>
</feature>
<evidence type="ECO:0000256" key="1">
    <source>
        <dbReference type="SAM" id="MobiDB-lite"/>
    </source>
</evidence>
<keyword evidence="6" id="KW-1185">Reference proteome</keyword>
<dbReference type="InterPro" id="IPR013783">
    <property type="entry name" value="Ig-like_fold"/>
</dbReference>
<dbReference type="EMBL" id="FNZX01000003">
    <property type="protein sequence ID" value="SEK19738.1"/>
    <property type="molecule type" value="Genomic_DNA"/>
</dbReference>
<feature type="signal peptide" evidence="3">
    <location>
        <begin position="1"/>
        <end position="22"/>
    </location>
</feature>
<feature type="domain" description="SpaA-like prealbumin fold" evidence="4">
    <location>
        <begin position="1160"/>
        <end position="1230"/>
    </location>
</feature>
<feature type="compositionally biased region" description="Low complexity" evidence="1">
    <location>
        <begin position="83"/>
        <end position="93"/>
    </location>
</feature>
<keyword evidence="2" id="KW-1133">Transmembrane helix</keyword>
<dbReference type="SUPFAM" id="SSF49401">
    <property type="entry name" value="Bacterial adhesins"/>
    <property type="match status" value="2"/>
</dbReference>
<dbReference type="Proteomes" id="UP000182321">
    <property type="component" value="Unassembled WGS sequence"/>
</dbReference>
<proteinExistence type="predicted"/>
<dbReference type="Pfam" id="PF17802">
    <property type="entry name" value="SpaA"/>
    <property type="match status" value="2"/>
</dbReference>
<evidence type="ECO:0000259" key="4">
    <source>
        <dbReference type="Pfam" id="PF17802"/>
    </source>
</evidence>
<evidence type="ECO:0000313" key="6">
    <source>
        <dbReference type="Proteomes" id="UP000182321"/>
    </source>
</evidence>
<dbReference type="RefSeq" id="WP_083380575.1">
    <property type="nucleotide sequence ID" value="NZ_FNZX01000003.1"/>
</dbReference>
<dbReference type="Gene3D" id="2.60.40.10">
    <property type="entry name" value="Immunoglobulins"/>
    <property type="match status" value="2"/>
</dbReference>
<feature type="region of interest" description="Disordered" evidence="1">
    <location>
        <begin position="39"/>
        <end position="112"/>
    </location>
</feature>
<feature type="chain" id="PRO_5039279159" evidence="3">
    <location>
        <begin position="23"/>
        <end position="1716"/>
    </location>
</feature>
<feature type="transmembrane region" description="Helical" evidence="2">
    <location>
        <begin position="1686"/>
        <end position="1708"/>
    </location>
</feature>
<reference evidence="6" key="1">
    <citation type="submission" date="2016-10" db="EMBL/GenBank/DDBJ databases">
        <authorList>
            <person name="Varghese N."/>
        </authorList>
    </citation>
    <scope>NUCLEOTIDE SEQUENCE [LARGE SCALE GENOMIC DNA]</scope>
    <source>
        <strain evidence="6">ACV-9</strain>
    </source>
</reference>
<name>A0A1H7F167_9FIRM</name>
<feature type="compositionally biased region" description="Basic and acidic residues" evidence="1">
    <location>
        <begin position="51"/>
        <end position="68"/>
    </location>
</feature>
<feature type="compositionally biased region" description="Low complexity" evidence="1">
    <location>
        <begin position="40"/>
        <end position="50"/>
    </location>
</feature>
<dbReference type="InterPro" id="IPR008966">
    <property type="entry name" value="Adhesion_dom_sf"/>
</dbReference>
<evidence type="ECO:0000313" key="5">
    <source>
        <dbReference type="EMBL" id="SEK19738.1"/>
    </source>
</evidence>
<sequence length="1716" mass="187703">MKKRIMAAVLGFAIIFSTFSSDLVSQAEGIDEILEETVEEQTQLETPETEIITKEQEKEEVPINKEEEKEAEEPAVTEDVEQPETSVSTVTEETTPEEVVSEETEAEEVAFSQSRDADGVRISMTAAAGVLPKDSHFEAVAITGKSNISKIEDAVEKKLSDTKSVVEVKAFDITIYDVNGNEVQPDTSKGNVQVTFNNIDTAEVKADANKDMEVFHIADSMQSAESVDTSVGDGQVSFEAEHFSVYALVIDESSNTIVEDRTNANALISSIKLEKVAADGSTSEFKSGDSLSFNDKLKLTYVFASPITVVESRDVNLEGLPVAKKVIVASGEEYELPDLPAYLKSVNSEAISVPIAGKDYEFGKIQFQNGKTETVFSVSYNKGNGLDTAEDISKAEAGIFIQLNQEQIDNAENKNGVYELDFGKYGKYTIKVDEYKLKEPSIKTEGSLDTDDNGNWTGYVNWTVTLTNDTERPIPYDKYVFQGTIDENQVYRDGSLQLGGATVTPTSTTDLKWEYTGDGLSTPGNKLVYTYQTYVDTLGQVASTNVNARKTVTSAVTNKTNVTGNSQSTDYSNLDITSNVAKVNISTELDSWIQKTGTDIDSDGNTTWTVEIKNNGFTLKDLVLTDQITPDSLTNAKPVSINLTDVKVNGLDASEYSYTFQNNILKVCFNNSMSGNKTYTVTYKTQILNYDKYLKENHGIPSNSATISYTYDKNGTPVTPKTPTVSKPFFEENVTTYKASIEKTALEPDLVKHQMKWKIDVNKNQQLLSGVSVVDKIPDGHAYIGISDVKIDGKLIPESEYPEVKDANSGKEFYFGDKLNGHSASFVVTTELDNTQNNVWANNNKANYTNRVTLKSSENDDVEDSVSKEYVSKVLDIKADPYNYDDHTIKYTVTVDANGMSMDDVFVFDALDDKVEYVSASGIAKPTVVNNNIKFNVGTISAKNEFSFVVKVKDGDWLLKTGETKIENSAKLISNQYGSEEAGTYVVAKSNDVTINNKLLVKAGTQDTTNKENVDFVVQINPARQNLYAEVADNVVIKARDTMGSSLTLVEDSVCLYEATVNPTDGTLSSNTKVNLSENDISVYLNDDSKTVLEVNIPRNEGMAYVLKYTAKMLDSSQKDITNSIQLVGAESVKEKAQEWDYKSSSFGGADLTKYVYLQVKLVDQNDPTKPLAGAKIELKDKTTAKTIETAITNSKGEILFNGQGNLQPNTEYLIVETVIPEGYEISKTADTDLATGHTVKTVGTGVTAARNNVAANTVVNTKPSKTIKINLVDRDEKNVDLTKLESNKGVISITNNGNEVWNSSTSTTSFEAVYGQEYEVKEAQVPFGYAGDSKAGLKFKVEDDTTSANYGKLVIVENKINASNTESSITMYDHKLESVEVSINDVSDQGRYLSGAKFKLAYKTKDNVVQEWTSNGSFVTFTLPEGVYYLTRTDAPLGFINDESKAIEFAVEGDTVTFKDSSNVGDIQIIANENKVVVPETPDSSSAVTLTDFAPTKDGEPSDEIKTKIYTVTYEDGIPSGISDKPVWDSSDTDSNDPVLNPETEYVIVSTDSDGNSTSKVVMVQVYEDENGTIKTKLIEKPTLRGSDYVDVPVEYDENGDPLPITIKMDVKSPVVPTPAPSASENTGFTLQSGIANTASNNGSYTAKKDNQELALKEKDIIVCADLDEYNQDVNAPRLAKTGGFVGTLFGYITAVALILAGLYLTLGKKKEYDK</sequence>
<keyword evidence="5" id="KW-0176">Collagen</keyword>
<gene>
    <name evidence="5" type="ORF">SAMN02910377_00256</name>
</gene>
<protein>
    <submittedName>
        <fullName evidence="5">Collagen binding domain-containing protein</fullName>
    </submittedName>
</protein>
<keyword evidence="2" id="KW-0812">Transmembrane</keyword>
<organism evidence="5 6">
    <name type="scientific">Pseudobutyrivibrio ruminis</name>
    <dbReference type="NCBI Taxonomy" id="46206"/>
    <lineage>
        <taxon>Bacteria</taxon>
        <taxon>Bacillati</taxon>
        <taxon>Bacillota</taxon>
        <taxon>Clostridia</taxon>
        <taxon>Lachnospirales</taxon>
        <taxon>Lachnospiraceae</taxon>
        <taxon>Pseudobutyrivibrio</taxon>
    </lineage>
</organism>
<feature type="compositionally biased region" description="Acidic residues" evidence="1">
    <location>
        <begin position="69"/>
        <end position="82"/>
    </location>
</feature>
<accession>A0A1H7F167</accession>
<evidence type="ECO:0000256" key="3">
    <source>
        <dbReference type="SAM" id="SignalP"/>
    </source>
</evidence>
<feature type="domain" description="SpaA-like prealbumin fold" evidence="4">
    <location>
        <begin position="1382"/>
        <end position="1459"/>
    </location>
</feature>
<evidence type="ECO:0000256" key="2">
    <source>
        <dbReference type="SAM" id="Phobius"/>
    </source>
</evidence>
<dbReference type="InterPro" id="IPR041033">
    <property type="entry name" value="SpaA_PFL_dom_1"/>
</dbReference>
<dbReference type="Gene3D" id="2.60.40.740">
    <property type="match status" value="3"/>
</dbReference>
<keyword evidence="2" id="KW-0472">Membrane</keyword>
<keyword evidence="3" id="KW-0732">Signal</keyword>